<evidence type="ECO:0000313" key="1">
    <source>
        <dbReference type="EMBL" id="EGK72100.1"/>
    </source>
</evidence>
<sequence>MALELARALAATERDDNLHIARLLLLMAAHAGDKSRPIEGLTKLAKLDFLLRYPNCLERALTSAGKDAGKAKIAEFERTTIESKMVRFRYGPWDHRYRRWVSLMAARGLVAVDVKGKTVQLWPTPEGQAMANALADQEPLEDLATRARLVAKTFGNRSGTALKDFVYATFPELTNMKWGEEISI</sequence>
<dbReference type="AlphaFoldDB" id="F5RBC9"/>
<organism evidence="1 2">
    <name type="scientific">Methyloversatilis universalis (strain ATCC BAA-1314 / DSM 25237 / JCM 13912 / CCUG 52030 / FAM5)</name>
    <dbReference type="NCBI Taxonomy" id="1000565"/>
    <lineage>
        <taxon>Bacteria</taxon>
        <taxon>Pseudomonadati</taxon>
        <taxon>Pseudomonadota</taxon>
        <taxon>Betaproteobacteria</taxon>
        <taxon>Nitrosomonadales</taxon>
        <taxon>Sterolibacteriaceae</taxon>
        <taxon>Methyloversatilis</taxon>
    </lineage>
</organism>
<proteinExistence type="predicted"/>
<dbReference type="eggNOG" id="ENOG5032SFV">
    <property type="taxonomic scope" value="Bacteria"/>
</dbReference>
<evidence type="ECO:0000313" key="2">
    <source>
        <dbReference type="Proteomes" id="UP000005019"/>
    </source>
</evidence>
<name>F5RBC9_METUF</name>
<dbReference type="EMBL" id="AFHG01000043">
    <property type="protein sequence ID" value="EGK72100.1"/>
    <property type="molecule type" value="Genomic_DNA"/>
</dbReference>
<dbReference type="STRING" id="1000565.METUNv1_01572"/>
<accession>F5RBC9</accession>
<dbReference type="RefSeq" id="WP_008060496.1">
    <property type="nucleotide sequence ID" value="NZ_AFHG01000043.1"/>
</dbReference>
<reference evidence="1 2" key="1">
    <citation type="journal article" date="2011" name="J. Bacteriol.">
        <title>Genome sequence of Methyloversatilis universalis FAM5T, a methylotrophic representative of the order Rhodocyclales.</title>
        <authorList>
            <person name="Kittichotirat W."/>
            <person name="Good N.M."/>
            <person name="Hall R."/>
            <person name="Bringel F."/>
            <person name="Lajus A."/>
            <person name="Medigue C."/>
            <person name="Smalley N.E."/>
            <person name="Beck D."/>
            <person name="Bumgarner R."/>
            <person name="Vuilleumier S."/>
            <person name="Kalyuzhnaya M.G."/>
        </authorList>
    </citation>
    <scope>NUCLEOTIDE SEQUENCE [LARGE SCALE GENOMIC DNA]</scope>
    <source>
        <strain evidence="2">ATCC BAA-1314 / JCM 13912 / FAM5</strain>
    </source>
</reference>
<protein>
    <submittedName>
        <fullName evidence="1">Uncharacterized protein</fullName>
    </submittedName>
</protein>
<comment type="caution">
    <text evidence="1">The sequence shown here is derived from an EMBL/GenBank/DDBJ whole genome shotgun (WGS) entry which is preliminary data.</text>
</comment>
<gene>
    <name evidence="1" type="ORF">METUNv1_01572</name>
</gene>
<dbReference type="OrthoDB" id="3680805at2"/>
<dbReference type="Proteomes" id="UP000005019">
    <property type="component" value="Unassembled WGS sequence"/>
</dbReference>
<keyword evidence="2" id="KW-1185">Reference proteome</keyword>